<dbReference type="KEGG" id="mev:Metev_0323"/>
<evidence type="ECO:0000313" key="13">
    <source>
        <dbReference type="EMBL" id="ADI73250.1"/>
    </source>
</evidence>
<feature type="binding site" evidence="11">
    <location>
        <position position="158"/>
    </location>
    <ligand>
        <name>substrate</name>
    </ligand>
</feature>
<dbReference type="Proteomes" id="UP000000391">
    <property type="component" value="Chromosome"/>
</dbReference>
<feature type="binding site" evidence="11">
    <location>
        <position position="124"/>
    </location>
    <ligand>
        <name>FMN</name>
        <dbReference type="ChEBI" id="CHEBI:58210"/>
    </ligand>
</feature>
<comment type="cofactor">
    <cofactor evidence="11">
        <name>Mg(2+)</name>
        <dbReference type="ChEBI" id="CHEBI:18420"/>
    </cofactor>
</comment>
<gene>
    <name evidence="11" type="primary">fni</name>
    <name evidence="13" type="ordered locus">Metev_0323</name>
</gene>
<dbReference type="HOGENOM" id="CLU_065515_1_0_2"/>
<feature type="binding site" evidence="11">
    <location>
        <begin position="269"/>
        <end position="271"/>
    </location>
    <ligand>
        <name>FMN</name>
        <dbReference type="ChEBI" id="CHEBI:58210"/>
    </ligand>
</feature>
<feature type="binding site" evidence="11">
    <location>
        <position position="189"/>
    </location>
    <ligand>
        <name>FMN</name>
        <dbReference type="ChEBI" id="CHEBI:58210"/>
    </ligand>
</feature>
<comment type="cofactor">
    <cofactor evidence="1 11">
        <name>FMN</name>
        <dbReference type="ChEBI" id="CHEBI:58210"/>
    </cofactor>
</comment>
<dbReference type="GO" id="GO:0008299">
    <property type="term" value="P:isoprenoid biosynthetic process"/>
    <property type="evidence" value="ECO:0007669"/>
    <property type="project" value="UniProtKB-UniRule"/>
</dbReference>
<dbReference type="PIRSF" id="PIRSF003314">
    <property type="entry name" value="IPP_isomerase"/>
    <property type="match status" value="1"/>
</dbReference>
<keyword evidence="9 11" id="KW-0413">Isomerase</keyword>
<dbReference type="GO" id="GO:0005737">
    <property type="term" value="C:cytoplasm"/>
    <property type="evidence" value="ECO:0007669"/>
    <property type="project" value="UniProtKB-SubCell"/>
</dbReference>
<keyword evidence="6 11" id="KW-0460">Magnesium</keyword>
<keyword evidence="3 11" id="KW-0285">Flavoprotein</keyword>
<dbReference type="EC" id="5.3.3.2" evidence="11"/>
<feature type="binding site" evidence="11">
    <location>
        <begin position="290"/>
        <end position="291"/>
    </location>
    <ligand>
        <name>FMN</name>
        <dbReference type="ChEBI" id="CHEBI:58210"/>
    </ligand>
</feature>
<dbReference type="SMART" id="SM01240">
    <property type="entry name" value="IMPDH"/>
    <property type="match status" value="1"/>
</dbReference>
<comment type="subunit">
    <text evidence="10 11">Homooctamer. Dimer of tetramers.</text>
</comment>
<comment type="function">
    <text evidence="11">Involved in the biosynthesis of isoprenoids. Catalyzes the 1,3-allylic rearrangement of the homoallylic substrate isopentenyl (IPP) to its allylic isomer, dimethylallyl diphosphate (DMAPP).</text>
</comment>
<dbReference type="GO" id="GO:0016491">
    <property type="term" value="F:oxidoreductase activity"/>
    <property type="evidence" value="ECO:0007669"/>
    <property type="project" value="InterPro"/>
</dbReference>
<proteinExistence type="inferred from homology"/>
<evidence type="ECO:0000256" key="9">
    <source>
        <dbReference type="ARBA" id="ARBA00023235"/>
    </source>
</evidence>
<dbReference type="RefSeq" id="WP_013193818.1">
    <property type="nucleotide sequence ID" value="NC_014253.1"/>
</dbReference>
<evidence type="ECO:0000259" key="12">
    <source>
        <dbReference type="Pfam" id="PF01070"/>
    </source>
</evidence>
<name>D7E6M8_METEZ</name>
<keyword evidence="4 11" id="KW-0288">FMN</keyword>
<comment type="caution">
    <text evidence="11">Lacks conserved residue(s) required for the propagation of feature annotation.</text>
</comment>
<evidence type="ECO:0000256" key="10">
    <source>
        <dbReference type="ARBA" id="ARBA00025810"/>
    </source>
</evidence>
<dbReference type="STRING" id="644295.Metev_0323"/>
<feature type="binding site" evidence="11">
    <location>
        <position position="95"/>
    </location>
    <ligand>
        <name>FMN</name>
        <dbReference type="ChEBI" id="CHEBI:58210"/>
    </ligand>
</feature>
<keyword evidence="14" id="KW-1185">Reference proteome</keyword>
<evidence type="ECO:0000256" key="6">
    <source>
        <dbReference type="ARBA" id="ARBA00022842"/>
    </source>
</evidence>
<dbReference type="Gene3D" id="3.20.20.70">
    <property type="entry name" value="Aldolase class I"/>
    <property type="match status" value="1"/>
</dbReference>
<dbReference type="GO" id="GO:0070402">
    <property type="term" value="F:NADPH binding"/>
    <property type="evidence" value="ECO:0007669"/>
    <property type="project" value="UniProtKB-UniRule"/>
</dbReference>
<evidence type="ECO:0000256" key="7">
    <source>
        <dbReference type="ARBA" id="ARBA00022857"/>
    </source>
</evidence>
<sequence>MSTSRRKIEHLNFCAHSPVESRKKGSGFDDITLIHRALPEVNMDEIDLSTRFLGKDFSAPFMIASITGGHEDTIPVNRALAKAVEEMGVGIGVGSQRAAIEDPAQEESFRVVRDEAPNAFIYGNVGAAQIKEYGVEVVEKLVDMIDADAMAVHLNFLQEAVQPEGDRDASGTLEAISEITSLNIPVIAKETGAGISHEDAVLLKNAGVSAIDVGGVGGTSWSGVEFYRAKDRNDLRSQLLGEIFWDHGIPTASDLIECDVSLPLIATGGIRSGLDIAKSVTMGADVASAALPFVEPALKNEQEVINTLSNFIYQLKVSMFLCGCKTVSDLRDVPAVVTGWTREYLLQRGFEIDKLSMR</sequence>
<dbReference type="GO" id="GO:0010181">
    <property type="term" value="F:FMN binding"/>
    <property type="evidence" value="ECO:0007669"/>
    <property type="project" value="UniProtKB-UniRule"/>
</dbReference>
<dbReference type="PANTHER" id="PTHR43665">
    <property type="entry name" value="ISOPENTENYL-DIPHOSPHATE DELTA-ISOMERASE"/>
    <property type="match status" value="1"/>
</dbReference>
<dbReference type="EMBL" id="CP002069">
    <property type="protein sequence ID" value="ADI73250.1"/>
    <property type="molecule type" value="Genomic_DNA"/>
</dbReference>
<dbReference type="GO" id="GO:0004452">
    <property type="term" value="F:isopentenyl-diphosphate delta-isomerase activity"/>
    <property type="evidence" value="ECO:0007669"/>
    <property type="project" value="UniProtKB-UniRule"/>
</dbReference>
<feature type="binding site" evidence="11">
    <location>
        <begin position="65"/>
        <end position="67"/>
    </location>
    <ligand>
        <name>FMN</name>
        <dbReference type="ChEBI" id="CHEBI:58210"/>
    </ligand>
</feature>
<keyword evidence="2 11" id="KW-0963">Cytoplasm</keyword>
<comment type="similarity">
    <text evidence="11">Belongs to the IPP isomerase type 2 family.</text>
</comment>
<evidence type="ECO:0000256" key="4">
    <source>
        <dbReference type="ARBA" id="ARBA00022643"/>
    </source>
</evidence>
<feature type="binding site" evidence="11">
    <location>
        <begin position="95"/>
        <end position="97"/>
    </location>
    <ligand>
        <name>substrate</name>
    </ligand>
</feature>
<dbReference type="PANTHER" id="PTHR43665:SF1">
    <property type="entry name" value="ISOPENTENYL-DIPHOSPHATE DELTA-ISOMERASE"/>
    <property type="match status" value="1"/>
</dbReference>
<evidence type="ECO:0000256" key="5">
    <source>
        <dbReference type="ARBA" id="ARBA00022723"/>
    </source>
</evidence>
<evidence type="ECO:0000313" key="14">
    <source>
        <dbReference type="Proteomes" id="UP000000391"/>
    </source>
</evidence>
<dbReference type="InterPro" id="IPR000262">
    <property type="entry name" value="FMN-dep_DH"/>
</dbReference>
<feature type="binding site" evidence="11">
    <location>
        <begin position="6"/>
        <end position="7"/>
    </location>
    <ligand>
        <name>substrate</name>
    </ligand>
</feature>
<evidence type="ECO:0000256" key="8">
    <source>
        <dbReference type="ARBA" id="ARBA00023229"/>
    </source>
</evidence>
<reference evidence="13 14" key="1">
    <citation type="submission" date="2010-06" db="EMBL/GenBank/DDBJ databases">
        <title>Complete sequence chromosome of Methanohalobium evestigatum Z-7303.</title>
        <authorList>
            <consortium name="US DOE Joint Genome Institute"/>
            <person name="Lucas S."/>
            <person name="Copeland A."/>
            <person name="Lapidus A."/>
            <person name="Cheng J.-F."/>
            <person name="Bruce D."/>
            <person name="Goodwin L."/>
            <person name="Pitluck S."/>
            <person name="Saunders E."/>
            <person name="Detter J.C."/>
            <person name="Han C."/>
            <person name="Tapia R."/>
            <person name="Land M."/>
            <person name="Hauser L."/>
            <person name="Kyrpides N."/>
            <person name="Mikhailova N."/>
            <person name="Sieprawska-Lupa M."/>
            <person name="Whitman W.B."/>
            <person name="Anderson I."/>
            <person name="Woyke T."/>
        </authorList>
    </citation>
    <scope>NUCLEOTIDE SEQUENCE [LARGE SCALE GENOMIC DNA]</scope>
    <source>
        <strain evidence="14">ATCC BAA-1072 / DSM 3721 / NBRC 107634 / OCM 161 / Z-7303</strain>
    </source>
</reference>
<keyword evidence="7 11" id="KW-0521">NADP</keyword>
<feature type="domain" description="FMN-dependent dehydrogenase" evidence="12">
    <location>
        <begin position="6"/>
        <end position="331"/>
    </location>
</feature>
<comment type="subcellular location">
    <subcellularLocation>
        <location evidence="11">Cytoplasm</location>
    </subcellularLocation>
</comment>
<dbReference type="InterPro" id="IPR013785">
    <property type="entry name" value="Aldolase_TIM"/>
</dbReference>
<dbReference type="OrthoDB" id="371955at2157"/>
<dbReference type="SUPFAM" id="SSF51395">
    <property type="entry name" value="FMN-linked oxidoreductases"/>
    <property type="match status" value="1"/>
</dbReference>
<organism evidence="13 14">
    <name type="scientific">Methanohalobium evestigatum (strain ATCC BAA-1072 / DSM 3721 / NBRC 107634 / OCM 161 / Z-7303)</name>
    <dbReference type="NCBI Taxonomy" id="644295"/>
    <lineage>
        <taxon>Archaea</taxon>
        <taxon>Methanobacteriati</taxon>
        <taxon>Methanobacteriota</taxon>
        <taxon>Stenosarchaea group</taxon>
        <taxon>Methanomicrobia</taxon>
        <taxon>Methanosarcinales</taxon>
        <taxon>Methanosarcinaceae</taxon>
        <taxon>Methanohalobium</taxon>
    </lineage>
</organism>
<dbReference type="HAMAP" id="MF_00354">
    <property type="entry name" value="Idi_2"/>
    <property type="match status" value="1"/>
</dbReference>
<evidence type="ECO:0000256" key="3">
    <source>
        <dbReference type="ARBA" id="ARBA00022630"/>
    </source>
</evidence>
<feature type="binding site" evidence="11">
    <location>
        <position position="159"/>
    </location>
    <ligand>
        <name>Mg(2+)</name>
        <dbReference type="ChEBI" id="CHEBI:18420"/>
    </ligand>
</feature>
<protein>
    <recommendedName>
        <fullName evidence="11">Isopentenyl-diphosphate delta-isomerase</fullName>
        <shortName evidence="11">IPP isomerase</shortName>
        <ecNumber evidence="11">5.3.3.2</ecNumber>
    </recommendedName>
    <alternativeName>
        <fullName evidence="11">Isopentenyl diphosphate:dimethylallyl diphosphate isomerase</fullName>
    </alternativeName>
    <alternativeName>
        <fullName evidence="11">Isopentenyl pyrophosphate isomerase</fullName>
    </alternativeName>
    <alternativeName>
        <fullName evidence="11">Type 2 isopentenyl diphosphate isomerase</fullName>
        <shortName evidence="11">IDI-2</shortName>
    </alternativeName>
</protein>
<dbReference type="CDD" id="cd02811">
    <property type="entry name" value="IDI-2_FMN"/>
    <property type="match status" value="1"/>
</dbReference>
<accession>D7E6M8</accession>
<dbReference type="NCBIfam" id="TIGR02151">
    <property type="entry name" value="IPP_isom_2"/>
    <property type="match status" value="1"/>
</dbReference>
<evidence type="ECO:0000256" key="1">
    <source>
        <dbReference type="ARBA" id="ARBA00001917"/>
    </source>
</evidence>
<evidence type="ECO:0000256" key="2">
    <source>
        <dbReference type="ARBA" id="ARBA00022490"/>
    </source>
</evidence>
<keyword evidence="5 11" id="KW-0479">Metal-binding</keyword>
<dbReference type="Pfam" id="PF01070">
    <property type="entry name" value="FMN_dh"/>
    <property type="match status" value="1"/>
</dbReference>
<dbReference type="InterPro" id="IPR011179">
    <property type="entry name" value="IPdP_isomerase"/>
</dbReference>
<dbReference type="AlphaFoldDB" id="D7E6M8"/>
<dbReference type="GO" id="GO:0000287">
    <property type="term" value="F:magnesium ion binding"/>
    <property type="evidence" value="ECO:0007669"/>
    <property type="project" value="UniProtKB-UniRule"/>
</dbReference>
<dbReference type="GeneID" id="9345938"/>
<feature type="binding site" evidence="11">
    <location>
        <position position="219"/>
    </location>
    <ligand>
        <name>FMN</name>
        <dbReference type="ChEBI" id="CHEBI:58210"/>
    </ligand>
</feature>
<comment type="catalytic activity">
    <reaction evidence="11">
        <text>isopentenyl diphosphate = dimethylallyl diphosphate</text>
        <dbReference type="Rhea" id="RHEA:23284"/>
        <dbReference type="ChEBI" id="CHEBI:57623"/>
        <dbReference type="ChEBI" id="CHEBI:128769"/>
        <dbReference type="EC" id="5.3.3.2"/>
    </reaction>
</comment>
<keyword evidence="8 11" id="KW-0414">Isoprene biosynthesis</keyword>
<comment type="cofactor">
    <cofactor evidence="11">
        <name>NADPH</name>
        <dbReference type="ChEBI" id="CHEBI:57783"/>
    </cofactor>
</comment>
<evidence type="ECO:0000256" key="11">
    <source>
        <dbReference type="HAMAP-Rule" id="MF_00354"/>
    </source>
</evidence>